<protein>
    <submittedName>
        <fullName evidence="1">Uncharacterized protein</fullName>
    </submittedName>
</protein>
<organism evidence="1">
    <name type="scientific">Dictyoglomus turgidum</name>
    <dbReference type="NCBI Taxonomy" id="513050"/>
    <lineage>
        <taxon>Bacteria</taxon>
        <taxon>Pseudomonadati</taxon>
        <taxon>Dictyoglomota</taxon>
        <taxon>Dictyoglomia</taxon>
        <taxon>Dictyoglomales</taxon>
        <taxon>Dictyoglomaceae</taxon>
        <taxon>Dictyoglomus</taxon>
    </lineage>
</organism>
<gene>
    <name evidence="1" type="ORF">ENV35_03500</name>
</gene>
<comment type="caution">
    <text evidence="1">The sequence shown here is derived from an EMBL/GenBank/DDBJ whole genome shotgun (WGS) entry which is preliminary data.</text>
</comment>
<name>A0A7C3SN67_9BACT</name>
<dbReference type="AlphaFoldDB" id="A0A7C3SN67"/>
<proteinExistence type="predicted"/>
<accession>A0A7C3SN67</accession>
<dbReference type="EMBL" id="DTGA01000091">
    <property type="protein sequence ID" value="HGB30923.1"/>
    <property type="molecule type" value="Genomic_DNA"/>
</dbReference>
<reference evidence="1" key="1">
    <citation type="journal article" date="2020" name="mSystems">
        <title>Genome- and Community-Level Interaction Insights into Carbon Utilization and Element Cycling Functions of Hydrothermarchaeota in Hydrothermal Sediment.</title>
        <authorList>
            <person name="Zhou Z."/>
            <person name="Liu Y."/>
            <person name="Xu W."/>
            <person name="Pan J."/>
            <person name="Luo Z.H."/>
            <person name="Li M."/>
        </authorList>
    </citation>
    <scope>NUCLEOTIDE SEQUENCE [LARGE SCALE GENOMIC DNA]</scope>
    <source>
        <strain evidence="1">SpSt-751</strain>
    </source>
</reference>
<evidence type="ECO:0000313" key="1">
    <source>
        <dbReference type="EMBL" id="HGB30923.1"/>
    </source>
</evidence>
<sequence>MKQVGTYIRRYGKSKLGLCHVRPNGLMRYIYRENSFGLPSSHSIFLERIYSLKGINYGSFSYNFPWYSSIFQFWDYVNANYFYFVYPLKPTQEIIVFLRQNNNDEYHCTSGFSHEMDRIYSAALLDRGSDRLSIFTNGEKVYTKSSVKHPDFSANFKFVIYECHLSFTILFRITVLSSVPSDFDAAVKRMWEGDYYKLDKSIADKVDIIASQYDFTQDVYGLFDITTIKDTGIIGGFDARLAGLPFSDRIRIVEKV</sequence>